<name>A0AAD5H230_9CHLO</name>
<gene>
    <name evidence="2" type="ORF">COHA_009627</name>
</gene>
<accession>A0AAD5H230</accession>
<reference evidence="2" key="1">
    <citation type="submission" date="2020-11" db="EMBL/GenBank/DDBJ databases">
        <title>Chlorella ohadii genome sequencing and assembly.</title>
        <authorList>
            <person name="Murik O."/>
            <person name="Treves H."/>
            <person name="Kedem I."/>
            <person name="Shotland Y."/>
            <person name="Kaplan A."/>
        </authorList>
    </citation>
    <scope>NUCLEOTIDE SEQUENCE</scope>
    <source>
        <strain evidence="2">1</strain>
    </source>
</reference>
<dbReference type="GO" id="GO:0005930">
    <property type="term" value="C:axoneme"/>
    <property type="evidence" value="ECO:0007669"/>
    <property type="project" value="UniProtKB-SubCell"/>
</dbReference>
<sequence length="234" mass="26158">MRQLSSLTRLQRLSLVNAEVESEELGFLASMPSVTYLRMESCDAPPQGLGGMTWLRHLELANTPDCHYRAVEWDMLAVWAAQLEAELAPLTHLTFLELSDLDYYCPRWPDAVAGLAELHTLVSQTLDKALLPPGPYLDSLRRVVLPMEGAAANVRVLTRAAQLATLELTTWCWPADQLALEAAQPFLVVLWWAGRYPSLRQLRLPLRGEPMLSYLLDAVEAAQRANPALQIITD</sequence>
<dbReference type="InterPro" id="IPR032675">
    <property type="entry name" value="LRR_dom_sf"/>
</dbReference>
<dbReference type="Proteomes" id="UP001205105">
    <property type="component" value="Unassembled WGS sequence"/>
</dbReference>
<dbReference type="AlphaFoldDB" id="A0AAD5H230"/>
<evidence type="ECO:0000313" key="2">
    <source>
        <dbReference type="EMBL" id="KAI7836527.1"/>
    </source>
</evidence>
<keyword evidence="3" id="KW-1185">Reference proteome</keyword>
<organism evidence="2 3">
    <name type="scientific">Chlorella ohadii</name>
    <dbReference type="NCBI Taxonomy" id="2649997"/>
    <lineage>
        <taxon>Eukaryota</taxon>
        <taxon>Viridiplantae</taxon>
        <taxon>Chlorophyta</taxon>
        <taxon>core chlorophytes</taxon>
        <taxon>Trebouxiophyceae</taxon>
        <taxon>Chlorellales</taxon>
        <taxon>Chlorellaceae</taxon>
        <taxon>Chlorella clade</taxon>
        <taxon>Chlorella</taxon>
    </lineage>
</organism>
<proteinExistence type="predicted"/>
<dbReference type="Gene3D" id="3.80.10.10">
    <property type="entry name" value="Ribonuclease Inhibitor"/>
    <property type="match status" value="1"/>
</dbReference>
<evidence type="ECO:0000256" key="1">
    <source>
        <dbReference type="ARBA" id="ARBA00004430"/>
    </source>
</evidence>
<comment type="subcellular location">
    <subcellularLocation>
        <location evidence="1">Cytoplasm</location>
        <location evidence="1">Cytoskeleton</location>
        <location evidence="1">Cilium axoneme</location>
    </subcellularLocation>
</comment>
<dbReference type="EMBL" id="JADXDR010000184">
    <property type="protein sequence ID" value="KAI7836527.1"/>
    <property type="molecule type" value="Genomic_DNA"/>
</dbReference>
<evidence type="ECO:0000313" key="3">
    <source>
        <dbReference type="Proteomes" id="UP001205105"/>
    </source>
</evidence>
<comment type="caution">
    <text evidence="2">The sequence shown here is derived from an EMBL/GenBank/DDBJ whole genome shotgun (WGS) entry which is preliminary data.</text>
</comment>
<protein>
    <submittedName>
        <fullName evidence="2">Uncharacterized protein</fullName>
    </submittedName>
</protein>
<dbReference type="SUPFAM" id="SSF52058">
    <property type="entry name" value="L domain-like"/>
    <property type="match status" value="1"/>
</dbReference>